<organism evidence="1 2">
    <name type="scientific">Lindgomyces ingoldianus</name>
    <dbReference type="NCBI Taxonomy" id="673940"/>
    <lineage>
        <taxon>Eukaryota</taxon>
        <taxon>Fungi</taxon>
        <taxon>Dikarya</taxon>
        <taxon>Ascomycota</taxon>
        <taxon>Pezizomycotina</taxon>
        <taxon>Dothideomycetes</taxon>
        <taxon>Pleosporomycetidae</taxon>
        <taxon>Pleosporales</taxon>
        <taxon>Lindgomycetaceae</taxon>
        <taxon>Lindgomyces</taxon>
    </lineage>
</organism>
<comment type="caution">
    <text evidence="1">The sequence shown here is derived from an EMBL/GenBank/DDBJ whole genome shotgun (WGS) entry which is preliminary data.</text>
</comment>
<name>A0ACB6RAH4_9PLEO</name>
<accession>A0ACB6RAH4</accession>
<dbReference type="EMBL" id="MU003496">
    <property type="protein sequence ID" value="KAF2475327.1"/>
    <property type="molecule type" value="Genomic_DNA"/>
</dbReference>
<keyword evidence="2" id="KW-1185">Reference proteome</keyword>
<dbReference type="Proteomes" id="UP000799755">
    <property type="component" value="Unassembled WGS sequence"/>
</dbReference>
<evidence type="ECO:0000313" key="1">
    <source>
        <dbReference type="EMBL" id="KAF2475327.1"/>
    </source>
</evidence>
<reference evidence="1" key="1">
    <citation type="journal article" date="2020" name="Stud. Mycol.">
        <title>101 Dothideomycetes genomes: a test case for predicting lifestyles and emergence of pathogens.</title>
        <authorList>
            <person name="Haridas S."/>
            <person name="Albert R."/>
            <person name="Binder M."/>
            <person name="Bloem J."/>
            <person name="Labutti K."/>
            <person name="Salamov A."/>
            <person name="Andreopoulos B."/>
            <person name="Baker S."/>
            <person name="Barry K."/>
            <person name="Bills G."/>
            <person name="Bluhm B."/>
            <person name="Cannon C."/>
            <person name="Castanera R."/>
            <person name="Culley D."/>
            <person name="Daum C."/>
            <person name="Ezra D."/>
            <person name="Gonzalez J."/>
            <person name="Henrissat B."/>
            <person name="Kuo A."/>
            <person name="Liang C."/>
            <person name="Lipzen A."/>
            <person name="Lutzoni F."/>
            <person name="Magnuson J."/>
            <person name="Mondo S."/>
            <person name="Nolan M."/>
            <person name="Ohm R."/>
            <person name="Pangilinan J."/>
            <person name="Park H.-J."/>
            <person name="Ramirez L."/>
            <person name="Alfaro M."/>
            <person name="Sun H."/>
            <person name="Tritt A."/>
            <person name="Yoshinaga Y."/>
            <person name="Zwiers L.-H."/>
            <person name="Turgeon B."/>
            <person name="Goodwin S."/>
            <person name="Spatafora J."/>
            <person name="Crous P."/>
            <person name="Grigoriev I."/>
        </authorList>
    </citation>
    <scope>NUCLEOTIDE SEQUENCE</scope>
    <source>
        <strain evidence="1">ATCC 200398</strain>
    </source>
</reference>
<protein>
    <submittedName>
        <fullName evidence="1">Uncharacterized protein</fullName>
    </submittedName>
</protein>
<gene>
    <name evidence="1" type="ORF">BDR25DRAFT_101840</name>
</gene>
<proteinExistence type="predicted"/>
<sequence>MTVHGQRQQRQAADRSRIKPPSKRSLSSGSALLLRGEWLGARSKIAGRMNGVKGSALLHRHTTACRLPPRHHDMQPVTPRAKGQRHGTCPSWRAHPDDVKVRRVSHRVRLNVEMQRCGRGSAVGTRLAEACDGCPCRQFWTFVPDCCTPRACGARWSGDLKAIGGAAIMIE</sequence>
<evidence type="ECO:0000313" key="2">
    <source>
        <dbReference type="Proteomes" id="UP000799755"/>
    </source>
</evidence>